<organism evidence="3 4">
    <name type="scientific">Gemmata palustris</name>
    <dbReference type="NCBI Taxonomy" id="2822762"/>
    <lineage>
        <taxon>Bacteria</taxon>
        <taxon>Pseudomonadati</taxon>
        <taxon>Planctomycetota</taxon>
        <taxon>Planctomycetia</taxon>
        <taxon>Gemmatales</taxon>
        <taxon>Gemmataceae</taxon>
        <taxon>Gemmata</taxon>
    </lineage>
</organism>
<comment type="caution">
    <text evidence="3">The sequence shown here is derived from an EMBL/GenBank/DDBJ whole genome shotgun (WGS) entry which is preliminary data.</text>
</comment>
<dbReference type="Pfam" id="PF07963">
    <property type="entry name" value="N_methyl"/>
    <property type="match status" value="1"/>
</dbReference>
<evidence type="ECO:0000313" key="4">
    <source>
        <dbReference type="Proteomes" id="UP000676565"/>
    </source>
</evidence>
<dbReference type="PROSITE" id="PS00409">
    <property type="entry name" value="PROKAR_NTER_METHYL"/>
    <property type="match status" value="1"/>
</dbReference>
<dbReference type="RefSeq" id="WP_210652554.1">
    <property type="nucleotide sequence ID" value="NZ_JAGKQQ010000001.1"/>
</dbReference>
<feature type="transmembrane region" description="Helical" evidence="1">
    <location>
        <begin position="6"/>
        <end position="30"/>
    </location>
</feature>
<dbReference type="NCBIfam" id="TIGR02532">
    <property type="entry name" value="IV_pilin_GFxxxE"/>
    <property type="match status" value="1"/>
</dbReference>
<keyword evidence="1" id="KW-1133">Transmembrane helix</keyword>
<dbReference type="EMBL" id="JAGKQQ010000001">
    <property type="protein sequence ID" value="MBP3954425.1"/>
    <property type="molecule type" value="Genomic_DNA"/>
</dbReference>
<evidence type="ECO:0000259" key="2">
    <source>
        <dbReference type="Pfam" id="PF07596"/>
    </source>
</evidence>
<dbReference type="InterPro" id="IPR012902">
    <property type="entry name" value="N_methyl_site"/>
</dbReference>
<sequence>MTKRTGFTLIELLVVIAIIAILIGLLLPAVQKVREAAARMKCQNNLKQLGLALHNYESSYSMLPPGSSANPLVFSAQSRLLPYLEQANLQNLLNFSVPPLLSVSSSGYDLTAITQNDNAAKQKLPILLCPSDGQRVTGSDYGGISYPACYGSAINGTTSESDAAFARPRDGADGVIVSRQSYRFADITDGLSNTVVFGEQLLGDGADAAPTANDYRRRVLLLSGGAQTNPTNCAAGATWSGGRGDKWIWHANTLYNHYYGPNAKSPDCHTSSRGYFLTSARSAHVGGVQIALCDGSVRLVRDSVQIDTWRALSTRAGGEVLGDF</sequence>
<dbReference type="InterPro" id="IPR027558">
    <property type="entry name" value="Pre_pil_HX9DG_C"/>
</dbReference>
<dbReference type="PANTHER" id="PTHR30093:SF2">
    <property type="entry name" value="TYPE II SECRETION SYSTEM PROTEIN H"/>
    <property type="match status" value="1"/>
</dbReference>
<name>A0ABS5BMB8_9BACT</name>
<evidence type="ECO:0000313" key="3">
    <source>
        <dbReference type="EMBL" id="MBP3954425.1"/>
    </source>
</evidence>
<dbReference type="SUPFAM" id="SSF54523">
    <property type="entry name" value="Pili subunits"/>
    <property type="match status" value="1"/>
</dbReference>
<feature type="domain" description="DUF1559" evidence="2">
    <location>
        <begin position="31"/>
        <end position="305"/>
    </location>
</feature>
<proteinExistence type="predicted"/>
<dbReference type="InterPro" id="IPR045584">
    <property type="entry name" value="Pilin-like"/>
</dbReference>
<protein>
    <submittedName>
        <fullName evidence="3">DUF1559 domain-containing protein</fullName>
    </submittedName>
</protein>
<keyword evidence="1" id="KW-0812">Transmembrane</keyword>
<dbReference type="Proteomes" id="UP000676565">
    <property type="component" value="Unassembled WGS sequence"/>
</dbReference>
<accession>A0ABS5BMB8</accession>
<gene>
    <name evidence="3" type="ORF">J8F10_03860</name>
</gene>
<reference evidence="3 4" key="1">
    <citation type="submission" date="2021-04" db="EMBL/GenBank/DDBJ databases">
        <authorList>
            <person name="Ivanova A."/>
        </authorList>
    </citation>
    <scope>NUCLEOTIDE SEQUENCE [LARGE SCALE GENOMIC DNA]</scope>
    <source>
        <strain evidence="3 4">G18</strain>
    </source>
</reference>
<dbReference type="InterPro" id="IPR011453">
    <property type="entry name" value="DUF1559"/>
</dbReference>
<dbReference type="PANTHER" id="PTHR30093">
    <property type="entry name" value="GENERAL SECRETION PATHWAY PROTEIN G"/>
    <property type="match status" value="1"/>
</dbReference>
<dbReference type="NCBIfam" id="TIGR04294">
    <property type="entry name" value="pre_pil_HX9DG"/>
    <property type="match status" value="1"/>
</dbReference>
<keyword evidence="1" id="KW-0472">Membrane</keyword>
<evidence type="ECO:0000256" key="1">
    <source>
        <dbReference type="SAM" id="Phobius"/>
    </source>
</evidence>
<dbReference type="Gene3D" id="3.30.700.10">
    <property type="entry name" value="Glycoprotein, Type 4 Pilin"/>
    <property type="match status" value="1"/>
</dbReference>
<keyword evidence="4" id="KW-1185">Reference proteome</keyword>
<dbReference type="Pfam" id="PF07596">
    <property type="entry name" value="SBP_bac_10"/>
    <property type="match status" value="1"/>
</dbReference>